<keyword evidence="10" id="KW-1185">Reference proteome</keyword>
<organism evidence="10">
    <name type="scientific">Selaginella moellendorffii</name>
    <name type="common">Spikemoss</name>
    <dbReference type="NCBI Taxonomy" id="88036"/>
    <lineage>
        <taxon>Eukaryota</taxon>
        <taxon>Viridiplantae</taxon>
        <taxon>Streptophyta</taxon>
        <taxon>Embryophyta</taxon>
        <taxon>Tracheophyta</taxon>
        <taxon>Lycopodiopsida</taxon>
        <taxon>Selaginellales</taxon>
        <taxon>Selaginellaceae</taxon>
        <taxon>Selaginella</taxon>
    </lineage>
</organism>
<evidence type="ECO:0000259" key="8">
    <source>
        <dbReference type="PROSITE" id="PS50811"/>
    </source>
</evidence>
<dbReference type="InterPro" id="IPR011989">
    <property type="entry name" value="ARM-like"/>
</dbReference>
<dbReference type="GO" id="GO:0005737">
    <property type="term" value="C:cytoplasm"/>
    <property type="evidence" value="ECO:0007669"/>
    <property type="project" value="UniProtKB-SubCell"/>
</dbReference>
<evidence type="ECO:0000256" key="1">
    <source>
        <dbReference type="ARBA" id="ARBA00004496"/>
    </source>
</evidence>
<dbReference type="GO" id="GO:0003700">
    <property type="term" value="F:DNA-binding transcription factor activity"/>
    <property type="evidence" value="ECO:0007669"/>
    <property type="project" value="InterPro"/>
</dbReference>
<feature type="compositionally biased region" description="Basic and acidic residues" evidence="6">
    <location>
        <begin position="41"/>
        <end position="53"/>
    </location>
</feature>
<dbReference type="InterPro" id="IPR051185">
    <property type="entry name" value="ASPM"/>
</dbReference>
<dbReference type="InterPro" id="IPR000225">
    <property type="entry name" value="Armadillo"/>
</dbReference>
<name>D8S9J6_SELML</name>
<accession>D8S9J6</accession>
<dbReference type="InterPro" id="IPR003657">
    <property type="entry name" value="WRKY_dom"/>
</dbReference>
<evidence type="ECO:0000256" key="6">
    <source>
        <dbReference type="SAM" id="MobiDB-lite"/>
    </source>
</evidence>
<dbReference type="GO" id="GO:0005516">
    <property type="term" value="F:calmodulin binding"/>
    <property type="evidence" value="ECO:0000318"/>
    <property type="project" value="GO_Central"/>
</dbReference>
<feature type="domain" description="Calponin-homology (CH)" evidence="7">
    <location>
        <begin position="425"/>
        <end position="546"/>
    </location>
</feature>
<dbReference type="PANTHER" id="PTHR22706:SF1">
    <property type="entry name" value="ASSEMBLY FACTOR FOR SPINDLE MICROTUBULES"/>
    <property type="match status" value="1"/>
</dbReference>
<proteinExistence type="predicted"/>
<feature type="repeat" description="ARM" evidence="5">
    <location>
        <begin position="1293"/>
        <end position="1326"/>
    </location>
</feature>
<dbReference type="SUPFAM" id="SSF48371">
    <property type="entry name" value="ARM repeat"/>
    <property type="match status" value="1"/>
</dbReference>
<dbReference type="InParanoid" id="D8S9J6"/>
<dbReference type="GO" id="GO:0043565">
    <property type="term" value="F:sequence-specific DNA binding"/>
    <property type="evidence" value="ECO:0007669"/>
    <property type="project" value="InterPro"/>
</dbReference>
<sequence>MDTPVSKRQDPRLDADFILWCQSPLVFTSPGGNVSTRGRISRADKTQIDKPKEAAPQACENDENFHSKIICVSLPPGPLLPPRLRSSLSSQITPLKASNRQNNVLFPYSPSIDFEKTSSRTASKPLRSKQAVLRPPLSGKKKNKPVDYPEAMVAKRENSLRSQEKLYVSWFNLVLEQAVKKAGVVTPQVGNLEEIKKNDSGNLDTGLEQATSFRSNGEARGSALTGKENDSLRTLFTLSSFRQRLSTQFDPVCREEIISIMLQVGKRIDDGKLRMKDGCAVLADVGLRKKAVDVLLGFSPPWLKLGLYIVLGLSFGSDADNNDARYLESMLEQEFFVHAGIAKCYSTNKTVEGLYRQGYLEALGRVTLKRLLILVLVLDRLKCQTALQNDRGIDGLDGGSILLFRRDSVIKSSRQALQDILKNAMHGEGDLMAHLSTVGYRLIHLQTPLIEFNFQITSFKDFQDGVRLCRLAQVISGDTSGVKKIQLPPTLRKRQKHNCDVALEILSRAGVSLEDEHGYAISADFIVDGDHEIMLALAWNTLIQVQIPHLLSKEALVQEIVRIECKSSEFPVDYSSLNFSDLLLKWGKMICKSYGFELQNFKTPFFIERASCYLINFYLPACLPVEAFEPSPESNGCPCHFQILYNVTKKMGFLQEVLKDALQSEEVTKIQRLDDSAIRIQCCYRGWKKRRIYTNARLAACKIQCCWKWFLFRKSLKRKIDAATIIQKTWRSFLKARKEASTLRITNAVLRIQAFYRGSTQRGRYRKVADCIVKIQAAWRSFVARGRYFLTKLLVRKIEQRWEAVLSKRTFRKQRAAVTVIQASYRGWTHTRKYRRMIESAVTIQAAWKCFRARRAYVRTRWFIRKVAAALECRKFREQRAAAVVIQGNYRGWKWRKNYRKIVDGAVTIQAAWRCFVARKTFVLTKCAVRRIEQRRRAVVDRRTSEKRRAAGTVIQAHYKRWDQQKRLKTTLSSIRRIQASWRGYVDRSSYALLKARVVSVQQQWRRILERRQEKMTKIQAVFRGFLVRQRISNWTGAATLIQKCYRRYAAQKRFSSYRNAVVLLEAHYRRRRAQRSYLRLKLAASHIQSCFRSWLATRSFVVNSAARRIQSRWKKHVQRKKAEAANIAQAAYECWKARQTSKKKASRNLDGAATVLQSYWRGFCSRKRTGSDEAAHVHKRKQAATTIQSRYRGWKARTLLKKILSSAILIQAFWKGYNTRKVQTNELYQLRLRIQYAAATVDCNMTLGNRLNEALALLLSFKTVSSILHICATIDVATRHSKYCCDRIAEGGAIGKIVQLIQTTNRSTPHEQVLKHALSILGNLARYPALATTILNTPTSLEVVAEQLQMSRNKEEIFFKAVDVLKLVCKVSADDVARSKPLVLRRLDHVKQLLERKVDAERKNLERFYLGAAAQKISAEKKLADAKSQLQSVSSILKSLTGIEKKPLGRTKCKNPPR</sequence>
<dbReference type="PANTHER" id="PTHR22706">
    <property type="entry name" value="ASSEMBLY FACTOR FOR SPINDLE MICROTUBULES"/>
    <property type="match status" value="1"/>
</dbReference>
<dbReference type="CDD" id="cd21223">
    <property type="entry name" value="CH_ASPM_rpt1"/>
    <property type="match status" value="1"/>
</dbReference>
<dbReference type="OMA" id="HACTENA"/>
<evidence type="ECO:0000256" key="4">
    <source>
        <dbReference type="ARBA" id="ARBA00022860"/>
    </source>
</evidence>
<dbReference type="KEGG" id="smo:SELMODRAFT_419634"/>
<feature type="region of interest" description="Disordered" evidence="6">
    <location>
        <begin position="117"/>
        <end position="146"/>
    </location>
</feature>
<dbReference type="STRING" id="88036.D8S9J6"/>
<feature type="domain" description="WRKY" evidence="8">
    <location>
        <begin position="892"/>
        <end position="937"/>
    </location>
</feature>
<dbReference type="CDD" id="cd23767">
    <property type="entry name" value="IQCD"/>
    <property type="match status" value="2"/>
</dbReference>
<dbReference type="InterPro" id="IPR000048">
    <property type="entry name" value="IQ_motif_EF-hand-BS"/>
</dbReference>
<evidence type="ECO:0000259" key="7">
    <source>
        <dbReference type="PROSITE" id="PS50021"/>
    </source>
</evidence>
<dbReference type="SUPFAM" id="SSF47576">
    <property type="entry name" value="Calponin-homology domain, CH-domain"/>
    <property type="match status" value="1"/>
</dbReference>
<dbReference type="PROSITE" id="PS50021">
    <property type="entry name" value="CH"/>
    <property type="match status" value="1"/>
</dbReference>
<dbReference type="FunCoup" id="D8S9J6">
    <property type="interactions" value="372"/>
</dbReference>
<dbReference type="InterPro" id="IPR016024">
    <property type="entry name" value="ARM-type_fold"/>
</dbReference>
<dbReference type="Pfam" id="PF00612">
    <property type="entry name" value="IQ"/>
    <property type="match status" value="13"/>
</dbReference>
<dbReference type="GO" id="GO:0051295">
    <property type="term" value="P:establishment of meiotic spindle localization"/>
    <property type="evidence" value="ECO:0000318"/>
    <property type="project" value="GO_Central"/>
</dbReference>
<dbReference type="Gene3D" id="1.20.5.190">
    <property type="match status" value="8"/>
</dbReference>
<dbReference type="Gene3D" id="1.25.10.10">
    <property type="entry name" value="Leucine-rich Repeat Variant"/>
    <property type="match status" value="1"/>
</dbReference>
<dbReference type="InterPro" id="IPR027417">
    <property type="entry name" value="P-loop_NTPase"/>
</dbReference>
<feature type="region of interest" description="Disordered" evidence="6">
    <location>
        <begin position="32"/>
        <end position="59"/>
    </location>
</feature>
<keyword evidence="4" id="KW-0112">Calmodulin-binding</keyword>
<dbReference type="Gene3D" id="1.10.418.10">
    <property type="entry name" value="Calponin-like domain"/>
    <property type="match status" value="2"/>
</dbReference>
<evidence type="ECO:0008006" key="11">
    <source>
        <dbReference type="Google" id="ProtNLM"/>
    </source>
</evidence>
<dbReference type="PROSITE" id="PS50811">
    <property type="entry name" value="WRKY"/>
    <property type="match status" value="1"/>
</dbReference>
<comment type="subcellular location">
    <subcellularLocation>
        <location evidence="1">Cytoplasm</location>
    </subcellularLocation>
</comment>
<dbReference type="HOGENOM" id="CLU_001580_0_0_1"/>
<evidence type="ECO:0000256" key="5">
    <source>
        <dbReference type="PROSITE-ProRule" id="PRU00259"/>
    </source>
</evidence>
<dbReference type="eggNOG" id="KOG0165">
    <property type="taxonomic scope" value="Eukaryota"/>
</dbReference>
<dbReference type="GO" id="GO:0000922">
    <property type="term" value="C:spindle pole"/>
    <property type="evidence" value="ECO:0000318"/>
    <property type="project" value="GO_Central"/>
</dbReference>
<reference evidence="9 10" key="1">
    <citation type="journal article" date="2011" name="Science">
        <title>The Selaginella genome identifies genetic changes associated with the evolution of vascular plants.</title>
        <authorList>
            <person name="Banks J.A."/>
            <person name="Nishiyama T."/>
            <person name="Hasebe M."/>
            <person name="Bowman J.L."/>
            <person name="Gribskov M."/>
            <person name="dePamphilis C."/>
            <person name="Albert V.A."/>
            <person name="Aono N."/>
            <person name="Aoyama T."/>
            <person name="Ambrose B.A."/>
            <person name="Ashton N.W."/>
            <person name="Axtell M.J."/>
            <person name="Barker E."/>
            <person name="Barker M.S."/>
            <person name="Bennetzen J.L."/>
            <person name="Bonawitz N.D."/>
            <person name="Chapple C."/>
            <person name="Cheng C."/>
            <person name="Correa L.G."/>
            <person name="Dacre M."/>
            <person name="DeBarry J."/>
            <person name="Dreyer I."/>
            <person name="Elias M."/>
            <person name="Engstrom E.M."/>
            <person name="Estelle M."/>
            <person name="Feng L."/>
            <person name="Finet C."/>
            <person name="Floyd S.K."/>
            <person name="Frommer W.B."/>
            <person name="Fujita T."/>
            <person name="Gramzow L."/>
            <person name="Gutensohn M."/>
            <person name="Harholt J."/>
            <person name="Hattori M."/>
            <person name="Heyl A."/>
            <person name="Hirai T."/>
            <person name="Hiwatashi Y."/>
            <person name="Ishikawa M."/>
            <person name="Iwata M."/>
            <person name="Karol K.G."/>
            <person name="Koehler B."/>
            <person name="Kolukisaoglu U."/>
            <person name="Kubo M."/>
            <person name="Kurata T."/>
            <person name="Lalonde S."/>
            <person name="Li K."/>
            <person name="Li Y."/>
            <person name="Litt A."/>
            <person name="Lyons E."/>
            <person name="Manning G."/>
            <person name="Maruyama T."/>
            <person name="Michael T.P."/>
            <person name="Mikami K."/>
            <person name="Miyazaki S."/>
            <person name="Morinaga S."/>
            <person name="Murata T."/>
            <person name="Mueller-Roeber B."/>
            <person name="Nelson D.R."/>
            <person name="Obara M."/>
            <person name="Oguri Y."/>
            <person name="Olmstead R.G."/>
            <person name="Onodera N."/>
            <person name="Petersen B.L."/>
            <person name="Pils B."/>
            <person name="Prigge M."/>
            <person name="Rensing S.A."/>
            <person name="Riano-Pachon D.M."/>
            <person name="Roberts A.W."/>
            <person name="Sato Y."/>
            <person name="Scheller H.V."/>
            <person name="Schulz B."/>
            <person name="Schulz C."/>
            <person name="Shakirov E.V."/>
            <person name="Shibagaki N."/>
            <person name="Shinohara N."/>
            <person name="Shippen D.E."/>
            <person name="Soerensen I."/>
            <person name="Sotooka R."/>
            <person name="Sugimoto N."/>
            <person name="Sugita M."/>
            <person name="Sumikawa N."/>
            <person name="Tanurdzic M."/>
            <person name="Theissen G."/>
            <person name="Ulvskov P."/>
            <person name="Wakazuki S."/>
            <person name="Weng J.K."/>
            <person name="Willats W.W."/>
            <person name="Wipf D."/>
            <person name="Wolf P.G."/>
            <person name="Yang L."/>
            <person name="Zimmer A.D."/>
            <person name="Zhu Q."/>
            <person name="Mitros T."/>
            <person name="Hellsten U."/>
            <person name="Loque D."/>
            <person name="Otillar R."/>
            <person name="Salamov A."/>
            <person name="Schmutz J."/>
            <person name="Shapiro H."/>
            <person name="Lindquist E."/>
            <person name="Lucas S."/>
            <person name="Rokhsar D."/>
            <person name="Grigoriev I.V."/>
        </authorList>
    </citation>
    <scope>NUCLEOTIDE SEQUENCE [LARGE SCALE GENOMIC DNA]</scope>
</reference>
<evidence type="ECO:0000313" key="10">
    <source>
        <dbReference type="Proteomes" id="UP000001514"/>
    </source>
</evidence>
<dbReference type="Proteomes" id="UP000001514">
    <property type="component" value="Unassembled WGS sequence"/>
</dbReference>
<dbReference type="PROSITE" id="PS50096">
    <property type="entry name" value="IQ"/>
    <property type="match status" value="12"/>
</dbReference>
<dbReference type="GO" id="GO:0007051">
    <property type="term" value="P:spindle organization"/>
    <property type="evidence" value="ECO:0000318"/>
    <property type="project" value="GO_Central"/>
</dbReference>
<dbReference type="GO" id="GO:0000278">
    <property type="term" value="P:mitotic cell cycle"/>
    <property type="evidence" value="ECO:0000318"/>
    <property type="project" value="GO_Central"/>
</dbReference>
<keyword evidence="2" id="KW-0963">Cytoplasm</keyword>
<dbReference type="InterPro" id="IPR036872">
    <property type="entry name" value="CH_dom_sf"/>
</dbReference>
<keyword evidence="3" id="KW-0677">Repeat</keyword>
<evidence type="ECO:0000256" key="3">
    <source>
        <dbReference type="ARBA" id="ARBA00022737"/>
    </source>
</evidence>
<protein>
    <recommendedName>
        <fullName evidence="11">Calponin-homology (CH) domain-containing protein</fullName>
    </recommendedName>
</protein>
<dbReference type="SMART" id="SM00015">
    <property type="entry name" value="IQ"/>
    <property type="match status" value="18"/>
</dbReference>
<evidence type="ECO:0000256" key="2">
    <source>
        <dbReference type="ARBA" id="ARBA00022490"/>
    </source>
</evidence>
<dbReference type="InterPro" id="IPR001715">
    <property type="entry name" value="CH_dom"/>
</dbReference>
<dbReference type="PROSITE" id="PS50176">
    <property type="entry name" value="ARM_REPEAT"/>
    <property type="match status" value="1"/>
</dbReference>
<gene>
    <name evidence="9" type="ORF">SELMODRAFT_419634</name>
</gene>
<dbReference type="Gramene" id="EFJ18970">
    <property type="protein sequence ID" value="EFJ18970"/>
    <property type="gene ID" value="SELMODRAFT_419634"/>
</dbReference>
<evidence type="ECO:0000313" key="9">
    <source>
        <dbReference type="EMBL" id="EFJ18970.1"/>
    </source>
</evidence>
<dbReference type="SUPFAM" id="SSF52540">
    <property type="entry name" value="P-loop containing nucleoside triphosphate hydrolases"/>
    <property type="match status" value="3"/>
</dbReference>
<dbReference type="EMBL" id="GL377608">
    <property type="protein sequence ID" value="EFJ18970.1"/>
    <property type="molecule type" value="Genomic_DNA"/>
</dbReference>